<dbReference type="InterPro" id="IPR050808">
    <property type="entry name" value="Phage_Integrase"/>
</dbReference>
<evidence type="ECO:0000313" key="4">
    <source>
        <dbReference type="Proteomes" id="UP001595957"/>
    </source>
</evidence>
<dbReference type="EMBL" id="JBHSFZ010000030">
    <property type="protein sequence ID" value="MFC4595282.1"/>
    <property type="molecule type" value="Genomic_DNA"/>
</dbReference>
<dbReference type="SUPFAM" id="SSF56349">
    <property type="entry name" value="DNA breaking-rejoining enzymes"/>
    <property type="match status" value="1"/>
</dbReference>
<comment type="caution">
    <text evidence="3">The sequence shown here is derived from an EMBL/GenBank/DDBJ whole genome shotgun (WGS) entry which is preliminary data.</text>
</comment>
<evidence type="ECO:0000256" key="2">
    <source>
        <dbReference type="ARBA" id="ARBA00022908"/>
    </source>
</evidence>
<sequence length="147" mass="16361">MFRYAIATGRVEHDLSAKLRDALTTPKGKHLAAITNSQQVGPLMRAIEAFDGHAVPRAALRLAPHVFVRPGELRHAEWAKIDFDKALWCIPAEKMKNAPTPSRTVVEAVAGNPCFHSEGHWGREVCISRLPVYEAPDVRERFERSAA</sequence>
<reference evidence="4" key="1">
    <citation type="journal article" date="2019" name="Int. J. Syst. Evol. Microbiol.">
        <title>The Global Catalogue of Microorganisms (GCM) 10K type strain sequencing project: providing services to taxonomists for standard genome sequencing and annotation.</title>
        <authorList>
            <consortium name="The Broad Institute Genomics Platform"/>
            <consortium name="The Broad Institute Genome Sequencing Center for Infectious Disease"/>
            <person name="Wu L."/>
            <person name="Ma J."/>
        </authorList>
    </citation>
    <scope>NUCLEOTIDE SEQUENCE [LARGE SCALE GENOMIC DNA]</scope>
    <source>
        <strain evidence="4">NBRC 103632</strain>
    </source>
</reference>
<dbReference type="PANTHER" id="PTHR30629:SF2">
    <property type="entry name" value="PROPHAGE INTEGRASE INTS-RELATED"/>
    <property type="match status" value="1"/>
</dbReference>
<accession>A0ABV9F379</accession>
<name>A0ABV9F379_9SPHN</name>
<evidence type="ECO:0000313" key="3">
    <source>
        <dbReference type="EMBL" id="MFC4595282.1"/>
    </source>
</evidence>
<gene>
    <name evidence="3" type="ORF">ACFO3E_13920</name>
</gene>
<keyword evidence="4" id="KW-1185">Reference proteome</keyword>
<protein>
    <submittedName>
        <fullName evidence="3">Tyrosine-type recombinase/integrase</fullName>
    </submittedName>
</protein>
<dbReference type="PANTHER" id="PTHR30629">
    <property type="entry name" value="PROPHAGE INTEGRASE"/>
    <property type="match status" value="1"/>
</dbReference>
<dbReference type="Proteomes" id="UP001595957">
    <property type="component" value="Unassembled WGS sequence"/>
</dbReference>
<dbReference type="RefSeq" id="WP_335676092.1">
    <property type="nucleotide sequence ID" value="NZ_JBHSFZ010000030.1"/>
</dbReference>
<comment type="similarity">
    <text evidence="1">Belongs to the 'phage' integrase family.</text>
</comment>
<dbReference type="InterPro" id="IPR011010">
    <property type="entry name" value="DNA_brk_join_enz"/>
</dbReference>
<keyword evidence="2" id="KW-0229">DNA integration</keyword>
<evidence type="ECO:0000256" key="1">
    <source>
        <dbReference type="ARBA" id="ARBA00008857"/>
    </source>
</evidence>
<organism evidence="3 4">
    <name type="scientific">Sphingobium tyrosinilyticum</name>
    <dbReference type="NCBI Taxonomy" id="2715436"/>
    <lineage>
        <taxon>Bacteria</taxon>
        <taxon>Pseudomonadati</taxon>
        <taxon>Pseudomonadota</taxon>
        <taxon>Alphaproteobacteria</taxon>
        <taxon>Sphingomonadales</taxon>
        <taxon>Sphingomonadaceae</taxon>
        <taxon>Sphingobium</taxon>
    </lineage>
</organism>
<proteinExistence type="inferred from homology"/>